<dbReference type="HAMAP" id="MF_00454">
    <property type="entry name" value="FluC"/>
    <property type="match status" value="1"/>
</dbReference>
<reference evidence="13 15" key="1">
    <citation type="submission" date="2015-09" db="EMBL/GenBank/DDBJ databases">
        <title>Identification and resolution of microdiversity through metagenomic sequencing of parallel consortia.</title>
        <authorList>
            <person name="Nelson W.C."/>
            <person name="Romine M.F."/>
            <person name="Lindemann S.R."/>
        </authorList>
    </citation>
    <scope>NUCLEOTIDE SEQUENCE [LARGE SCALE GENOMIC DNA]</scope>
    <source>
        <strain evidence="13">HL-109</strain>
    </source>
</reference>
<keyword evidence="7 12" id="KW-0406">Ion transport</keyword>
<dbReference type="PANTHER" id="PTHR28259:SF1">
    <property type="entry name" value="FLUORIDE EXPORT PROTEIN 1-RELATED"/>
    <property type="match status" value="1"/>
</dbReference>
<feature type="transmembrane region" description="Helical" evidence="12">
    <location>
        <begin position="53"/>
        <end position="73"/>
    </location>
</feature>
<comment type="subcellular location">
    <subcellularLocation>
        <location evidence="1 12">Cell membrane</location>
        <topology evidence="1 12">Multi-pass membrane protein</topology>
    </subcellularLocation>
</comment>
<keyword evidence="6 12" id="KW-0915">Sodium</keyword>
<keyword evidence="5 12" id="KW-1133">Transmembrane helix</keyword>
<keyword evidence="3" id="KW-0997">Cell inner membrane</keyword>
<feature type="binding site" evidence="12">
    <location>
        <position position="96"/>
    </location>
    <ligand>
        <name>Na(+)</name>
        <dbReference type="ChEBI" id="CHEBI:29101"/>
        <note>structural</note>
    </ligand>
</feature>
<comment type="activity regulation">
    <text evidence="12">Na(+) is not transported, but it plays an essential structural role and its presence is essential for fluoride channel function.</text>
</comment>
<comment type="similarity">
    <text evidence="10 12">Belongs to the fluoride channel Fluc/FEX (TC 1.A.43) family.</text>
</comment>
<dbReference type="GO" id="GO:0005886">
    <property type="term" value="C:plasma membrane"/>
    <property type="evidence" value="ECO:0007669"/>
    <property type="project" value="UniProtKB-SubCell"/>
</dbReference>
<dbReference type="GO" id="GO:0046872">
    <property type="term" value="F:metal ion binding"/>
    <property type="evidence" value="ECO:0007669"/>
    <property type="project" value="UniProtKB-KW"/>
</dbReference>
<dbReference type="PROSITE" id="PS51257">
    <property type="entry name" value="PROKAR_LIPOPROTEIN"/>
    <property type="match status" value="1"/>
</dbReference>
<keyword evidence="4 12" id="KW-0812">Transmembrane</keyword>
<evidence type="ECO:0000256" key="5">
    <source>
        <dbReference type="ARBA" id="ARBA00022989"/>
    </source>
</evidence>
<keyword evidence="12" id="KW-0813">Transport</keyword>
<evidence type="ECO:0000313" key="16">
    <source>
        <dbReference type="Proteomes" id="UP000182800"/>
    </source>
</evidence>
<evidence type="ECO:0000256" key="10">
    <source>
        <dbReference type="ARBA" id="ARBA00035120"/>
    </source>
</evidence>
<protein>
    <recommendedName>
        <fullName evidence="12">Fluoride-specific ion channel FluC</fullName>
    </recommendedName>
</protein>
<evidence type="ECO:0000313" key="13">
    <source>
        <dbReference type="EMBL" id="KPQ12048.1"/>
    </source>
</evidence>
<dbReference type="AlphaFoldDB" id="A0A0P7YD03"/>
<organism evidence="13 15">
    <name type="scientific">Saliniramus fredricksonii</name>
    <dbReference type="NCBI Taxonomy" id="1653334"/>
    <lineage>
        <taxon>Bacteria</taxon>
        <taxon>Pseudomonadati</taxon>
        <taxon>Pseudomonadota</taxon>
        <taxon>Alphaproteobacteria</taxon>
        <taxon>Hyphomicrobiales</taxon>
        <taxon>Salinarimonadaceae</taxon>
        <taxon>Saliniramus</taxon>
    </lineage>
</organism>
<dbReference type="RefSeq" id="WP_074445156.1">
    <property type="nucleotide sequence ID" value="NZ_FMBM01000002.1"/>
</dbReference>
<feature type="binding site" evidence="12">
    <location>
        <position position="93"/>
    </location>
    <ligand>
        <name>Na(+)</name>
        <dbReference type="ChEBI" id="CHEBI:29101"/>
        <note>structural</note>
    </ligand>
</feature>
<comment type="catalytic activity">
    <reaction evidence="11">
        <text>fluoride(in) = fluoride(out)</text>
        <dbReference type="Rhea" id="RHEA:76159"/>
        <dbReference type="ChEBI" id="CHEBI:17051"/>
    </reaction>
    <physiologicalReaction direction="left-to-right" evidence="11">
        <dbReference type="Rhea" id="RHEA:76160"/>
    </physiologicalReaction>
</comment>
<dbReference type="EMBL" id="FMBM01000002">
    <property type="protein sequence ID" value="SCC81458.1"/>
    <property type="molecule type" value="Genomic_DNA"/>
</dbReference>
<feature type="transmembrane region" description="Helical" evidence="12">
    <location>
        <begin position="115"/>
        <end position="136"/>
    </location>
</feature>
<keyword evidence="12" id="KW-0479">Metal-binding</keyword>
<evidence type="ECO:0000256" key="1">
    <source>
        <dbReference type="ARBA" id="ARBA00004651"/>
    </source>
</evidence>
<accession>A0A0P7YD03</accession>
<keyword evidence="2 12" id="KW-1003">Cell membrane</keyword>
<gene>
    <name evidence="12 13" type="primary">crcB</name>
    <name evidence="12" type="synonym">fluC</name>
    <name evidence="14" type="ORF">GA0071312_2400</name>
    <name evidence="13" type="ORF">HLUCCO17_04410</name>
</gene>
<dbReference type="Pfam" id="PF02537">
    <property type="entry name" value="CRCB"/>
    <property type="match status" value="1"/>
</dbReference>
<dbReference type="Proteomes" id="UP000050497">
    <property type="component" value="Unassembled WGS sequence"/>
</dbReference>
<comment type="function">
    <text evidence="12">Fluoride-specific ion channel. Important for reducing fluoride concentration in the cell, thus reducing its toxicity.</text>
</comment>
<sequence>MARDVHRGKTARSGSAAPLLPVALGGALGACARHLLGLALMMIWPESGLPLGSIAANGLGSFLIGFVAALMLHDGQFGATLARRQFLIAGFCGGFTTFSIFSFELLYFIETGAFALAAGYLLLSLIVWLGAVALGMRLGRRIRARS</sequence>
<evidence type="ECO:0000256" key="7">
    <source>
        <dbReference type="ARBA" id="ARBA00023065"/>
    </source>
</evidence>
<evidence type="ECO:0000256" key="3">
    <source>
        <dbReference type="ARBA" id="ARBA00022519"/>
    </source>
</evidence>
<evidence type="ECO:0000256" key="11">
    <source>
        <dbReference type="ARBA" id="ARBA00035585"/>
    </source>
</evidence>
<dbReference type="Proteomes" id="UP000182800">
    <property type="component" value="Unassembled WGS sequence"/>
</dbReference>
<evidence type="ECO:0000256" key="4">
    <source>
        <dbReference type="ARBA" id="ARBA00022692"/>
    </source>
</evidence>
<evidence type="ECO:0000313" key="14">
    <source>
        <dbReference type="EMBL" id="SCC81458.1"/>
    </source>
</evidence>
<comment type="caution">
    <text evidence="13">The sequence shown here is derived from an EMBL/GenBank/DDBJ whole genome shotgun (WGS) entry which is preliminary data.</text>
</comment>
<reference evidence="14 16" key="2">
    <citation type="submission" date="2016-08" db="EMBL/GenBank/DDBJ databases">
        <authorList>
            <person name="Varghese N."/>
            <person name="Submissions Spin"/>
        </authorList>
    </citation>
    <scope>NUCLEOTIDE SEQUENCE [LARGE SCALE GENOMIC DNA]</scope>
    <source>
        <strain evidence="14 16">HL-109</strain>
    </source>
</reference>
<dbReference type="STRING" id="1653334.GA0071312_2400"/>
<proteinExistence type="inferred from homology"/>
<dbReference type="PATRIC" id="fig|1653334.4.peg.1574"/>
<keyword evidence="9 12" id="KW-0407">Ion channel</keyword>
<dbReference type="OrthoDB" id="9806299at2"/>
<dbReference type="PANTHER" id="PTHR28259">
    <property type="entry name" value="FLUORIDE EXPORT PROTEIN 1-RELATED"/>
    <property type="match status" value="1"/>
</dbReference>
<evidence type="ECO:0000256" key="8">
    <source>
        <dbReference type="ARBA" id="ARBA00023136"/>
    </source>
</evidence>
<evidence type="ECO:0000256" key="2">
    <source>
        <dbReference type="ARBA" id="ARBA00022475"/>
    </source>
</evidence>
<evidence type="ECO:0000313" key="15">
    <source>
        <dbReference type="Proteomes" id="UP000050497"/>
    </source>
</evidence>
<evidence type="ECO:0000256" key="6">
    <source>
        <dbReference type="ARBA" id="ARBA00023053"/>
    </source>
</evidence>
<evidence type="ECO:0000256" key="9">
    <source>
        <dbReference type="ARBA" id="ARBA00023303"/>
    </source>
</evidence>
<evidence type="ECO:0000256" key="12">
    <source>
        <dbReference type="HAMAP-Rule" id="MF_00454"/>
    </source>
</evidence>
<dbReference type="GO" id="GO:0140114">
    <property type="term" value="P:cellular detoxification of fluoride"/>
    <property type="evidence" value="ECO:0007669"/>
    <property type="project" value="UniProtKB-UniRule"/>
</dbReference>
<feature type="transmembrane region" description="Helical" evidence="12">
    <location>
        <begin position="85"/>
        <end position="109"/>
    </location>
</feature>
<dbReference type="InterPro" id="IPR003691">
    <property type="entry name" value="FluC"/>
</dbReference>
<dbReference type="EMBL" id="LJSX01000004">
    <property type="protein sequence ID" value="KPQ12048.1"/>
    <property type="molecule type" value="Genomic_DNA"/>
</dbReference>
<keyword evidence="8 12" id="KW-0472">Membrane</keyword>
<keyword evidence="16" id="KW-1185">Reference proteome</keyword>
<dbReference type="GO" id="GO:0062054">
    <property type="term" value="F:fluoride channel activity"/>
    <property type="evidence" value="ECO:0007669"/>
    <property type="project" value="UniProtKB-UniRule"/>
</dbReference>
<name>A0A0P7YD03_9HYPH</name>